<name>A0AAD1U4D0_EUPCR</name>
<gene>
    <name evidence="1" type="ORF">ECRASSUSDP1_LOCUS3400</name>
</gene>
<protein>
    <submittedName>
        <fullName evidence="1">Uncharacterized protein</fullName>
    </submittedName>
</protein>
<reference evidence="1" key="1">
    <citation type="submission" date="2023-07" db="EMBL/GenBank/DDBJ databases">
        <authorList>
            <consortium name="AG Swart"/>
            <person name="Singh M."/>
            <person name="Singh A."/>
            <person name="Seah K."/>
            <person name="Emmerich C."/>
        </authorList>
    </citation>
    <scope>NUCLEOTIDE SEQUENCE</scope>
    <source>
        <strain evidence="1">DP1</strain>
    </source>
</reference>
<keyword evidence="2" id="KW-1185">Reference proteome</keyword>
<comment type="caution">
    <text evidence="1">The sequence shown here is derived from an EMBL/GenBank/DDBJ whole genome shotgun (WGS) entry which is preliminary data.</text>
</comment>
<dbReference type="Proteomes" id="UP001295684">
    <property type="component" value="Unassembled WGS sequence"/>
</dbReference>
<accession>A0AAD1U4D0</accession>
<proteinExistence type="predicted"/>
<dbReference type="EMBL" id="CAMPGE010003256">
    <property type="protein sequence ID" value="CAI2362082.1"/>
    <property type="molecule type" value="Genomic_DNA"/>
</dbReference>
<organism evidence="1 2">
    <name type="scientific">Euplotes crassus</name>
    <dbReference type="NCBI Taxonomy" id="5936"/>
    <lineage>
        <taxon>Eukaryota</taxon>
        <taxon>Sar</taxon>
        <taxon>Alveolata</taxon>
        <taxon>Ciliophora</taxon>
        <taxon>Intramacronucleata</taxon>
        <taxon>Spirotrichea</taxon>
        <taxon>Hypotrichia</taxon>
        <taxon>Euplotida</taxon>
        <taxon>Euplotidae</taxon>
        <taxon>Moneuplotes</taxon>
    </lineage>
</organism>
<evidence type="ECO:0000313" key="1">
    <source>
        <dbReference type="EMBL" id="CAI2362082.1"/>
    </source>
</evidence>
<sequence length="295" mass="33906">MLTYRVDNKNYSESSSDDEKCSFSCKQIALFREQNKMFSLKTLRKDPCDKINKFSTLSQNFMAERNQGGNVANLKAPSRNRRRIRLFSHETKPQGRNDTLGIRKFQSIKYSPQKMRIKISRAGDSGSDYDSPKKLRFRRALSPKVQTLSFNIRGSPKKKILAKNSDLSIVLTRAPNLKSKSDPSPLMGNFDSKFLTVMDPNKHIKRERIDSSATNCSSFTPNSPATIMKRIGSPVIQRRYLGEINQKQLVKIDLHSKKMPNIHLSRGDSVKPQRKVPNSKDFQMRVRDIMRMCEN</sequence>
<evidence type="ECO:0000313" key="2">
    <source>
        <dbReference type="Proteomes" id="UP001295684"/>
    </source>
</evidence>
<dbReference type="AlphaFoldDB" id="A0AAD1U4D0"/>